<evidence type="ECO:0000259" key="2">
    <source>
        <dbReference type="Pfam" id="PF18962"/>
    </source>
</evidence>
<keyword evidence="1" id="KW-0732">Signal</keyword>
<dbReference type="Pfam" id="PF18962">
    <property type="entry name" value="Por_Secre_tail"/>
    <property type="match status" value="1"/>
</dbReference>
<feature type="signal peptide" evidence="1">
    <location>
        <begin position="1"/>
        <end position="19"/>
    </location>
</feature>
<dbReference type="RefSeq" id="WP_212216342.1">
    <property type="nucleotide sequence ID" value="NZ_JAGUCO010000008.1"/>
</dbReference>
<dbReference type="Proteomes" id="UP000708576">
    <property type="component" value="Unassembled WGS sequence"/>
</dbReference>
<accession>A0ABS5JXA9</accession>
<dbReference type="EMBL" id="JAGUCO010000008">
    <property type="protein sequence ID" value="MBS2099099.1"/>
    <property type="molecule type" value="Genomic_DNA"/>
</dbReference>
<evidence type="ECO:0000313" key="4">
    <source>
        <dbReference type="Proteomes" id="UP000708576"/>
    </source>
</evidence>
<name>A0ABS5JXA9_9BACT</name>
<feature type="domain" description="Secretion system C-terminal sorting" evidence="2">
    <location>
        <begin position="272"/>
        <end position="327"/>
    </location>
</feature>
<keyword evidence="4" id="KW-1185">Reference proteome</keyword>
<proteinExistence type="predicted"/>
<comment type="caution">
    <text evidence="3">The sequence shown here is derived from an EMBL/GenBank/DDBJ whole genome shotgun (WGS) entry which is preliminary data.</text>
</comment>
<feature type="chain" id="PRO_5045089145" evidence="1">
    <location>
        <begin position="20"/>
        <end position="329"/>
    </location>
</feature>
<sequence>MKNLYLPFILLLIALNSLAQDGASCDNAFTAYTGTNTFTGTQNTDQWFSFTANQNGKVIISSCDQTASDTDVRLYDTNGICGFDYPIASNDDFCGTQSKIVISAEKDKVYFIVWQNKSDSQESNWDFTWNIEETAWEQGEDCSMPLDAVEASTNFSDHSNATDQWFTYTPAGDGTVTISTCDLTTENTSVRIFTDCDTQVWGDDGCGDSQSYSQFDVTKDQEYLIKWEVGSTFGTYNWSLTFEETATKISTPIAERIKIMKLADHIEIIIPQTDEIEVGIYNMAGSLVKKQKSESSQMSINCSLFPKGLYIVQVKTNTGIVTKKILIDK</sequence>
<organism evidence="3 4">
    <name type="scientific">Carboxylicivirga linearis</name>
    <dbReference type="NCBI Taxonomy" id="1628157"/>
    <lineage>
        <taxon>Bacteria</taxon>
        <taxon>Pseudomonadati</taxon>
        <taxon>Bacteroidota</taxon>
        <taxon>Bacteroidia</taxon>
        <taxon>Marinilabiliales</taxon>
        <taxon>Marinilabiliaceae</taxon>
        <taxon>Carboxylicivirga</taxon>
    </lineage>
</organism>
<dbReference type="Gene3D" id="2.60.120.380">
    <property type="match status" value="2"/>
</dbReference>
<evidence type="ECO:0000256" key="1">
    <source>
        <dbReference type="SAM" id="SignalP"/>
    </source>
</evidence>
<protein>
    <submittedName>
        <fullName evidence="3">T9SS type A sorting domain-containing protein</fullName>
    </submittedName>
</protein>
<reference evidence="3 4" key="1">
    <citation type="journal article" date="2015" name="Int. J. Syst. Evol. Microbiol.">
        <title>Carboxylicivirga linearis sp. nov., isolated from a sea cucumber culture pond.</title>
        <authorList>
            <person name="Wang F.Q."/>
            <person name="Zhou Y.X."/>
            <person name="Lin X.Z."/>
            <person name="Chen G.J."/>
            <person name="Du Z.J."/>
        </authorList>
    </citation>
    <scope>NUCLEOTIDE SEQUENCE [LARGE SCALE GENOMIC DNA]</scope>
    <source>
        <strain evidence="3 4">FB218</strain>
    </source>
</reference>
<gene>
    <name evidence="3" type="ORF">KEM10_12475</name>
</gene>
<dbReference type="NCBIfam" id="TIGR04183">
    <property type="entry name" value="Por_Secre_tail"/>
    <property type="match status" value="1"/>
</dbReference>
<evidence type="ECO:0000313" key="3">
    <source>
        <dbReference type="EMBL" id="MBS2099099.1"/>
    </source>
</evidence>
<dbReference type="InterPro" id="IPR026444">
    <property type="entry name" value="Secre_tail"/>
</dbReference>